<evidence type="ECO:0000256" key="6">
    <source>
        <dbReference type="PROSITE-ProRule" id="PRU10141"/>
    </source>
</evidence>
<proteinExistence type="inferred from homology"/>
<keyword evidence="7" id="KW-0723">Serine/threonine-protein kinase</keyword>
<keyword evidence="4 9" id="KW-0418">Kinase</keyword>
<dbReference type="PROSITE" id="PS00107">
    <property type="entry name" value="PROTEIN_KINASE_ATP"/>
    <property type="match status" value="1"/>
</dbReference>
<name>A0A5C2SUX0_9APHY</name>
<gene>
    <name evidence="9" type="ORF">L227DRAFT_516736</name>
</gene>
<keyword evidence="5 6" id="KW-0067">ATP-binding</keyword>
<evidence type="ECO:0000256" key="3">
    <source>
        <dbReference type="ARBA" id="ARBA00022741"/>
    </source>
</evidence>
<dbReference type="Proteomes" id="UP000313359">
    <property type="component" value="Unassembled WGS sequence"/>
</dbReference>
<sequence length="306" mass="34126">MVQLDEILPNFSGFAISSGDLHLRLLDRLGSGSYGVVYAAQDISPESTSAQYYAVKCFLHLPEVTDYARLQQRELKNHALISDVPNVVRLHVILQEECYTFVVLDLCTGGDLYSAIMETDTYVYNTPAVKRTFLQILDAVEACHAKGVYHRDLKPENILCSHDFKRVFLGDFGLSTRSKRSSSFGCGTSLYMSPECLGVFHDKPYATAPSDVWALGIILCNVITRGRHPWHIASPNEDLCFQVYLQEGSAWLVRNLPISLEAAAILSRVLELDPKKRITIPELRKAIFAVKTFYPDGEAASSTVKS</sequence>
<feature type="domain" description="Protein kinase" evidence="8">
    <location>
        <begin position="23"/>
        <end position="294"/>
    </location>
</feature>
<dbReference type="GO" id="GO:0005829">
    <property type="term" value="C:cytosol"/>
    <property type="evidence" value="ECO:0007669"/>
    <property type="project" value="TreeGrafter"/>
</dbReference>
<organism evidence="9 10">
    <name type="scientific">Lentinus tigrinus ALCF2SS1-6</name>
    <dbReference type="NCBI Taxonomy" id="1328759"/>
    <lineage>
        <taxon>Eukaryota</taxon>
        <taxon>Fungi</taxon>
        <taxon>Dikarya</taxon>
        <taxon>Basidiomycota</taxon>
        <taxon>Agaricomycotina</taxon>
        <taxon>Agaricomycetes</taxon>
        <taxon>Polyporales</taxon>
        <taxon>Polyporaceae</taxon>
        <taxon>Lentinus</taxon>
    </lineage>
</organism>
<evidence type="ECO:0000256" key="4">
    <source>
        <dbReference type="ARBA" id="ARBA00022777"/>
    </source>
</evidence>
<dbReference type="GO" id="GO:0010506">
    <property type="term" value="P:regulation of autophagy"/>
    <property type="evidence" value="ECO:0007669"/>
    <property type="project" value="InterPro"/>
</dbReference>
<dbReference type="EMBL" id="ML122250">
    <property type="protein sequence ID" value="RPD67430.1"/>
    <property type="molecule type" value="Genomic_DNA"/>
</dbReference>
<dbReference type="GO" id="GO:0005776">
    <property type="term" value="C:autophagosome"/>
    <property type="evidence" value="ECO:0007669"/>
    <property type="project" value="TreeGrafter"/>
</dbReference>
<dbReference type="EC" id="2.7.11.1" evidence="1"/>
<dbReference type="InterPro" id="IPR017441">
    <property type="entry name" value="Protein_kinase_ATP_BS"/>
</dbReference>
<keyword evidence="3 6" id="KW-0547">Nucleotide-binding</keyword>
<keyword evidence="10" id="KW-1185">Reference proteome</keyword>
<dbReference type="GO" id="GO:0000407">
    <property type="term" value="C:phagophore assembly site"/>
    <property type="evidence" value="ECO:0007669"/>
    <property type="project" value="TreeGrafter"/>
</dbReference>
<dbReference type="GO" id="GO:0016020">
    <property type="term" value="C:membrane"/>
    <property type="evidence" value="ECO:0007669"/>
    <property type="project" value="TreeGrafter"/>
</dbReference>
<dbReference type="PROSITE" id="PS00108">
    <property type="entry name" value="PROTEIN_KINASE_ST"/>
    <property type="match status" value="1"/>
</dbReference>
<evidence type="ECO:0000256" key="5">
    <source>
        <dbReference type="ARBA" id="ARBA00022840"/>
    </source>
</evidence>
<dbReference type="InterPro" id="IPR000719">
    <property type="entry name" value="Prot_kinase_dom"/>
</dbReference>
<comment type="similarity">
    <text evidence="7">Belongs to the protein kinase superfamily.</text>
</comment>
<evidence type="ECO:0000313" key="9">
    <source>
        <dbReference type="EMBL" id="RPD67430.1"/>
    </source>
</evidence>
<dbReference type="OrthoDB" id="541276at2759"/>
<dbReference type="STRING" id="1328759.A0A5C2SUX0"/>
<evidence type="ECO:0000256" key="1">
    <source>
        <dbReference type="ARBA" id="ARBA00012513"/>
    </source>
</evidence>
<accession>A0A5C2SUX0</accession>
<dbReference type="InterPro" id="IPR045269">
    <property type="entry name" value="Atg1-like"/>
</dbReference>
<dbReference type="PANTHER" id="PTHR24348">
    <property type="entry name" value="SERINE/THREONINE-PROTEIN KINASE UNC-51-RELATED"/>
    <property type="match status" value="1"/>
</dbReference>
<dbReference type="AlphaFoldDB" id="A0A5C2SUX0"/>
<dbReference type="GO" id="GO:0004674">
    <property type="term" value="F:protein serine/threonine kinase activity"/>
    <property type="evidence" value="ECO:0007669"/>
    <property type="project" value="UniProtKB-KW"/>
</dbReference>
<evidence type="ECO:0000259" key="8">
    <source>
        <dbReference type="PROSITE" id="PS50011"/>
    </source>
</evidence>
<dbReference type="GO" id="GO:0000045">
    <property type="term" value="P:autophagosome assembly"/>
    <property type="evidence" value="ECO:0007669"/>
    <property type="project" value="TreeGrafter"/>
</dbReference>
<dbReference type="InterPro" id="IPR011009">
    <property type="entry name" value="Kinase-like_dom_sf"/>
</dbReference>
<dbReference type="InterPro" id="IPR008271">
    <property type="entry name" value="Ser/Thr_kinase_AS"/>
</dbReference>
<dbReference type="GO" id="GO:0005524">
    <property type="term" value="F:ATP binding"/>
    <property type="evidence" value="ECO:0007669"/>
    <property type="project" value="UniProtKB-UniRule"/>
</dbReference>
<evidence type="ECO:0000256" key="2">
    <source>
        <dbReference type="ARBA" id="ARBA00022679"/>
    </source>
</evidence>
<evidence type="ECO:0000313" key="10">
    <source>
        <dbReference type="Proteomes" id="UP000313359"/>
    </source>
</evidence>
<protein>
    <recommendedName>
        <fullName evidence="1">non-specific serine/threonine protein kinase</fullName>
        <ecNumber evidence="1">2.7.11.1</ecNumber>
    </recommendedName>
</protein>
<dbReference type="Pfam" id="PF00069">
    <property type="entry name" value="Pkinase"/>
    <property type="match status" value="1"/>
</dbReference>
<dbReference type="SMART" id="SM00220">
    <property type="entry name" value="S_TKc"/>
    <property type="match status" value="1"/>
</dbReference>
<dbReference type="PROSITE" id="PS50011">
    <property type="entry name" value="PROTEIN_KINASE_DOM"/>
    <property type="match status" value="1"/>
</dbReference>
<reference evidence="9" key="1">
    <citation type="journal article" date="2018" name="Genome Biol. Evol.">
        <title>Genomics and development of Lentinus tigrinus, a white-rot wood-decaying mushroom with dimorphic fruiting bodies.</title>
        <authorList>
            <person name="Wu B."/>
            <person name="Xu Z."/>
            <person name="Knudson A."/>
            <person name="Carlson A."/>
            <person name="Chen N."/>
            <person name="Kovaka S."/>
            <person name="LaButti K."/>
            <person name="Lipzen A."/>
            <person name="Pennachio C."/>
            <person name="Riley R."/>
            <person name="Schakwitz W."/>
            <person name="Umezawa K."/>
            <person name="Ohm R.A."/>
            <person name="Grigoriev I.V."/>
            <person name="Nagy L.G."/>
            <person name="Gibbons J."/>
            <person name="Hibbett D."/>
        </authorList>
    </citation>
    <scope>NUCLEOTIDE SEQUENCE [LARGE SCALE GENOMIC DNA]</scope>
    <source>
        <strain evidence="9">ALCF2SS1-6</strain>
    </source>
</reference>
<feature type="binding site" evidence="6">
    <location>
        <position position="56"/>
    </location>
    <ligand>
        <name>ATP</name>
        <dbReference type="ChEBI" id="CHEBI:30616"/>
    </ligand>
</feature>
<dbReference type="SUPFAM" id="SSF56112">
    <property type="entry name" value="Protein kinase-like (PK-like)"/>
    <property type="match status" value="1"/>
</dbReference>
<dbReference type="PANTHER" id="PTHR24348:SF22">
    <property type="entry name" value="NON-SPECIFIC SERINE_THREONINE PROTEIN KINASE"/>
    <property type="match status" value="1"/>
</dbReference>
<evidence type="ECO:0000256" key="7">
    <source>
        <dbReference type="RuleBase" id="RU000304"/>
    </source>
</evidence>
<dbReference type="Gene3D" id="1.10.510.10">
    <property type="entry name" value="Transferase(Phosphotransferase) domain 1"/>
    <property type="match status" value="1"/>
</dbReference>
<keyword evidence="2" id="KW-0808">Transferase</keyword>
<feature type="non-terminal residue" evidence="9">
    <location>
        <position position="306"/>
    </location>
</feature>